<feature type="domain" description="ComC supersandwich" evidence="3">
    <location>
        <begin position="409"/>
        <end position="612"/>
    </location>
</feature>
<keyword evidence="2" id="KW-0812">Transmembrane</keyword>
<dbReference type="PANTHER" id="PTHR31378">
    <property type="entry name" value="EGF-LIKE DOMAIN-CONTAINING PROTEIN-RELATED-RELATED"/>
    <property type="match status" value="1"/>
</dbReference>
<keyword evidence="2" id="KW-0472">Membrane</keyword>
<reference evidence="6" key="1">
    <citation type="submission" date="2020-01" db="EMBL/GenBank/DDBJ databases">
        <title>Development of genomics and gene disruption for Polysphondylium violaceum indicates a role for the polyketide synthase stlB in stalk morphogenesis.</title>
        <authorList>
            <person name="Narita B."/>
            <person name="Kawabe Y."/>
            <person name="Kin K."/>
            <person name="Saito T."/>
            <person name="Gibbs R."/>
            <person name="Kuspa A."/>
            <person name="Muzny D."/>
            <person name="Queller D."/>
            <person name="Richards S."/>
            <person name="Strassman J."/>
            <person name="Sucgang R."/>
            <person name="Worley K."/>
            <person name="Schaap P."/>
        </authorList>
    </citation>
    <scope>NUCLEOTIDE SEQUENCE</scope>
    <source>
        <strain evidence="6">QSvi11</strain>
    </source>
</reference>
<evidence type="ECO:0000256" key="2">
    <source>
        <dbReference type="SAM" id="Phobius"/>
    </source>
</evidence>
<dbReference type="PANTHER" id="PTHR31378:SF17">
    <property type="match status" value="1"/>
</dbReference>
<dbReference type="Pfam" id="PF22933">
    <property type="entry name" value="ComC_SSD"/>
    <property type="match status" value="1"/>
</dbReference>
<dbReference type="InterPro" id="IPR054484">
    <property type="entry name" value="ComC_SSD"/>
</dbReference>
<organism evidence="6 7">
    <name type="scientific">Polysphondylium violaceum</name>
    <dbReference type="NCBI Taxonomy" id="133409"/>
    <lineage>
        <taxon>Eukaryota</taxon>
        <taxon>Amoebozoa</taxon>
        <taxon>Evosea</taxon>
        <taxon>Eumycetozoa</taxon>
        <taxon>Dictyostelia</taxon>
        <taxon>Dictyosteliales</taxon>
        <taxon>Dictyosteliaceae</taxon>
        <taxon>Polysphondylium</taxon>
    </lineage>
</organism>
<feature type="region of interest" description="Disordered" evidence="1">
    <location>
        <begin position="308"/>
        <end position="337"/>
    </location>
</feature>
<evidence type="ECO:0000259" key="5">
    <source>
        <dbReference type="Pfam" id="PF23034"/>
    </source>
</evidence>
<protein>
    <recommendedName>
        <fullName evidence="8">EGF-like domain-containing protein</fullName>
    </recommendedName>
</protein>
<evidence type="ECO:0000259" key="4">
    <source>
        <dbReference type="Pfam" id="PF23033"/>
    </source>
</evidence>
<dbReference type="InterPro" id="IPR055463">
    <property type="entry name" value="DUF7035"/>
</dbReference>
<dbReference type="EMBL" id="AJWJ01001061">
    <property type="protein sequence ID" value="KAF2068314.1"/>
    <property type="molecule type" value="Genomic_DNA"/>
</dbReference>
<feature type="transmembrane region" description="Helical" evidence="2">
    <location>
        <begin position="639"/>
        <end position="662"/>
    </location>
</feature>
<dbReference type="InterPro" id="IPR055462">
    <property type="entry name" value="DUF7034"/>
</dbReference>
<evidence type="ECO:0008006" key="8">
    <source>
        <dbReference type="Google" id="ProtNLM"/>
    </source>
</evidence>
<accession>A0A8J4PKR5</accession>
<sequence>WNIAISDPSGVKKAIIRVSGEYDIQGQTFVLDGEGKTLFETMIQYQLDYPTCRNQRYFISYVYTEDMLGNKGESYRSSNTGIHPFYLYDDDNLDSITETTCDTTDDLLPPSISSFTLVPTSTPLYRHVQINFTVSDVESWISLDHIPVCYFTAKQNEFISSVAVITKDNSDLDRSVEYGCTFQLGAQFAPMAYLSIYGISDKAFNIRGYSSEDLTALSYTSSVAVSTPQNLHIESASSLEVSTKVLYLNGMFFLNAECVVEIQMDTEKILVTPNITSGILLVLYDLKPSYRYTISVLQMSQASNKVTVKGPLSNPVTAEPTSPPPTTPPPTTAPPTTTAPLRCNSDCGTPQGHGTCTNGACICNPPHSGLDCKSTIDTTPVIKPNPNVPSVNVSIPGASNSATAPQFTSFVSVVSLRELDNNNNPINNYEFNSERWEYITPSSSKTDIVETIQYKYKITNQLNTTITSTVQVFSQASNITFGNQQLYMNPSTIKFTFNITSFPFTRSTNSLQLVMTAGLESSEKVACSYKEFVDDSSNSQYLKIQIQDRSLFGRFIKFGIIDGRETLVSNSKLDSYYGGQSLSKSTSDQSFIGLNIPYYTQHAIIDPDFSVLIDSVSARDQANSICTPNDKKKLTTAQIAGIVVGGAVLLVIVGAVSIYFLGKKGNSRLAVKLRKIGTR</sequence>
<feature type="domain" description="DUF7035" evidence="5">
    <location>
        <begin position="1"/>
        <end position="101"/>
    </location>
</feature>
<feature type="non-terminal residue" evidence="6">
    <location>
        <position position="1"/>
    </location>
</feature>
<dbReference type="AlphaFoldDB" id="A0A8J4PKR5"/>
<dbReference type="Proteomes" id="UP000695562">
    <property type="component" value="Unassembled WGS sequence"/>
</dbReference>
<evidence type="ECO:0000313" key="7">
    <source>
        <dbReference type="Proteomes" id="UP000695562"/>
    </source>
</evidence>
<feature type="compositionally biased region" description="Pro residues" evidence="1">
    <location>
        <begin position="321"/>
        <end position="333"/>
    </location>
</feature>
<comment type="caution">
    <text evidence="6">The sequence shown here is derived from an EMBL/GenBank/DDBJ whole genome shotgun (WGS) entry which is preliminary data.</text>
</comment>
<proteinExistence type="predicted"/>
<evidence type="ECO:0000313" key="6">
    <source>
        <dbReference type="EMBL" id="KAF2068314.1"/>
    </source>
</evidence>
<keyword evidence="7" id="KW-1185">Reference proteome</keyword>
<name>A0A8J4PKR5_9MYCE</name>
<dbReference type="Pfam" id="PF23033">
    <property type="entry name" value="DUF7034"/>
    <property type="match status" value="1"/>
</dbReference>
<evidence type="ECO:0000256" key="1">
    <source>
        <dbReference type="SAM" id="MobiDB-lite"/>
    </source>
</evidence>
<keyword evidence="2" id="KW-1133">Transmembrane helix</keyword>
<feature type="domain" description="DUF7034" evidence="4">
    <location>
        <begin position="110"/>
        <end position="226"/>
    </location>
</feature>
<gene>
    <name evidence="6" type="ORF">CYY_010360</name>
</gene>
<dbReference type="Pfam" id="PF23034">
    <property type="entry name" value="DUF7035"/>
    <property type="match status" value="1"/>
</dbReference>
<evidence type="ECO:0000259" key="3">
    <source>
        <dbReference type="Pfam" id="PF22933"/>
    </source>
</evidence>